<organism evidence="2 3">
    <name type="scientific">Apodospora peruviana</name>
    <dbReference type="NCBI Taxonomy" id="516989"/>
    <lineage>
        <taxon>Eukaryota</taxon>
        <taxon>Fungi</taxon>
        <taxon>Dikarya</taxon>
        <taxon>Ascomycota</taxon>
        <taxon>Pezizomycotina</taxon>
        <taxon>Sordariomycetes</taxon>
        <taxon>Sordariomycetidae</taxon>
        <taxon>Sordariales</taxon>
        <taxon>Lasiosphaeriaceae</taxon>
        <taxon>Apodospora</taxon>
    </lineage>
</organism>
<evidence type="ECO:0000313" key="2">
    <source>
        <dbReference type="EMBL" id="KAK3318222.1"/>
    </source>
</evidence>
<proteinExistence type="predicted"/>
<name>A0AAE0I4V4_9PEZI</name>
<feature type="compositionally biased region" description="Low complexity" evidence="1">
    <location>
        <begin position="98"/>
        <end position="109"/>
    </location>
</feature>
<keyword evidence="3" id="KW-1185">Reference proteome</keyword>
<sequence>MSLKLNGWLTPRPISHQSASWSLKRRGFDYGHTSLGLYQSGHASLDYRVRDASVVKTYLAGLLADLRKHVQNSGSIAQGERVPIEQDMEGSVRDDGSNKSSTSSSLSWASDAPSFHEARFRLESVTERIDKPMAAAARIRHPRNRPRLTTYELFKDIPESERAEYIELQVQTEIAIVAYIQRQELLGGLRDHQSDAAERKSIMDQYCLPTHWLMQRSGMANARRKQQFVYWKRHAELLSRTAAIDTAAHHTVPPADSSNPRS</sequence>
<dbReference type="AlphaFoldDB" id="A0AAE0I4V4"/>
<dbReference type="EMBL" id="JAUEDM010000004">
    <property type="protein sequence ID" value="KAK3318222.1"/>
    <property type="molecule type" value="Genomic_DNA"/>
</dbReference>
<gene>
    <name evidence="2" type="ORF">B0H66DRAFT_639643</name>
</gene>
<accession>A0AAE0I4V4</accession>
<reference evidence="2" key="1">
    <citation type="journal article" date="2023" name="Mol. Phylogenet. Evol.">
        <title>Genome-scale phylogeny and comparative genomics of the fungal order Sordariales.</title>
        <authorList>
            <person name="Hensen N."/>
            <person name="Bonometti L."/>
            <person name="Westerberg I."/>
            <person name="Brannstrom I.O."/>
            <person name="Guillou S."/>
            <person name="Cros-Aarteil S."/>
            <person name="Calhoun S."/>
            <person name="Haridas S."/>
            <person name="Kuo A."/>
            <person name="Mondo S."/>
            <person name="Pangilinan J."/>
            <person name="Riley R."/>
            <person name="LaButti K."/>
            <person name="Andreopoulos B."/>
            <person name="Lipzen A."/>
            <person name="Chen C."/>
            <person name="Yan M."/>
            <person name="Daum C."/>
            <person name="Ng V."/>
            <person name="Clum A."/>
            <person name="Steindorff A."/>
            <person name="Ohm R.A."/>
            <person name="Martin F."/>
            <person name="Silar P."/>
            <person name="Natvig D.O."/>
            <person name="Lalanne C."/>
            <person name="Gautier V."/>
            <person name="Ament-Velasquez S.L."/>
            <person name="Kruys A."/>
            <person name="Hutchinson M.I."/>
            <person name="Powell A.J."/>
            <person name="Barry K."/>
            <person name="Miller A.N."/>
            <person name="Grigoriev I.V."/>
            <person name="Debuchy R."/>
            <person name="Gladieux P."/>
            <person name="Hiltunen Thoren M."/>
            <person name="Johannesson H."/>
        </authorList>
    </citation>
    <scope>NUCLEOTIDE SEQUENCE</scope>
    <source>
        <strain evidence="2">CBS 118394</strain>
    </source>
</reference>
<comment type="caution">
    <text evidence="2">The sequence shown here is derived from an EMBL/GenBank/DDBJ whole genome shotgun (WGS) entry which is preliminary data.</text>
</comment>
<evidence type="ECO:0000313" key="3">
    <source>
        <dbReference type="Proteomes" id="UP001283341"/>
    </source>
</evidence>
<evidence type="ECO:0000256" key="1">
    <source>
        <dbReference type="SAM" id="MobiDB-lite"/>
    </source>
</evidence>
<protein>
    <submittedName>
        <fullName evidence="2">Uncharacterized protein</fullName>
    </submittedName>
</protein>
<feature type="region of interest" description="Disordered" evidence="1">
    <location>
        <begin position="74"/>
        <end position="109"/>
    </location>
</feature>
<reference evidence="2" key="2">
    <citation type="submission" date="2023-06" db="EMBL/GenBank/DDBJ databases">
        <authorList>
            <consortium name="Lawrence Berkeley National Laboratory"/>
            <person name="Haridas S."/>
            <person name="Hensen N."/>
            <person name="Bonometti L."/>
            <person name="Westerberg I."/>
            <person name="Brannstrom I.O."/>
            <person name="Guillou S."/>
            <person name="Cros-Aarteil S."/>
            <person name="Calhoun S."/>
            <person name="Kuo A."/>
            <person name="Mondo S."/>
            <person name="Pangilinan J."/>
            <person name="Riley R."/>
            <person name="Labutti K."/>
            <person name="Andreopoulos B."/>
            <person name="Lipzen A."/>
            <person name="Chen C."/>
            <person name="Yanf M."/>
            <person name="Daum C."/>
            <person name="Ng V."/>
            <person name="Clum A."/>
            <person name="Steindorff A."/>
            <person name="Ohm R."/>
            <person name="Martin F."/>
            <person name="Silar P."/>
            <person name="Natvig D."/>
            <person name="Lalanne C."/>
            <person name="Gautier V."/>
            <person name="Ament-Velasquez S.L."/>
            <person name="Kruys A."/>
            <person name="Hutchinson M.I."/>
            <person name="Powell A.J."/>
            <person name="Barry K."/>
            <person name="Miller A.N."/>
            <person name="Grigoriev I.V."/>
            <person name="Debuchy R."/>
            <person name="Gladieux P."/>
            <person name="Thoren M.H."/>
            <person name="Johannesson H."/>
        </authorList>
    </citation>
    <scope>NUCLEOTIDE SEQUENCE</scope>
    <source>
        <strain evidence="2">CBS 118394</strain>
    </source>
</reference>
<dbReference type="Proteomes" id="UP001283341">
    <property type="component" value="Unassembled WGS sequence"/>
</dbReference>